<feature type="coiled-coil region" evidence="1">
    <location>
        <begin position="193"/>
        <end position="255"/>
    </location>
</feature>
<dbReference type="InterPro" id="IPR019934">
    <property type="entry name" value="CHP03545"/>
</dbReference>
<reference evidence="3 4" key="1">
    <citation type="submission" date="2019-02" db="EMBL/GenBank/DDBJ databases">
        <title>Deep-cultivation of Planctomycetes and their phenomic and genomic characterization uncovers novel biology.</title>
        <authorList>
            <person name="Wiegand S."/>
            <person name="Jogler M."/>
            <person name="Boedeker C."/>
            <person name="Pinto D."/>
            <person name="Vollmers J."/>
            <person name="Rivas-Marin E."/>
            <person name="Kohn T."/>
            <person name="Peeters S.H."/>
            <person name="Heuer A."/>
            <person name="Rast P."/>
            <person name="Oberbeckmann S."/>
            <person name="Bunk B."/>
            <person name="Jeske O."/>
            <person name="Meyerdierks A."/>
            <person name="Storesund J.E."/>
            <person name="Kallscheuer N."/>
            <person name="Luecker S."/>
            <person name="Lage O.M."/>
            <person name="Pohl T."/>
            <person name="Merkel B.J."/>
            <person name="Hornburger P."/>
            <person name="Mueller R.-W."/>
            <person name="Bruemmer F."/>
            <person name="Labrenz M."/>
            <person name="Spormann A.M."/>
            <person name="Op den Camp H."/>
            <person name="Overmann J."/>
            <person name="Amann R."/>
            <person name="Jetten M.S.M."/>
            <person name="Mascher T."/>
            <person name="Medema M.H."/>
            <person name="Devos D.P."/>
            <person name="Kaster A.-K."/>
            <person name="Ovreas L."/>
            <person name="Rohde M."/>
            <person name="Galperin M.Y."/>
            <person name="Jogler C."/>
        </authorList>
    </citation>
    <scope>NUCLEOTIDE SEQUENCE [LARGE SCALE GENOMIC DNA]</scope>
    <source>
        <strain evidence="3 4">HG15A2</strain>
    </source>
</reference>
<evidence type="ECO:0000256" key="1">
    <source>
        <dbReference type="SAM" id="Coils"/>
    </source>
</evidence>
<sequence length="598" mass="66021">MKRPKIQRPKIKGLLRWKYVLPRLAIVLVIVLAVRFCLDGALRWAMVAGGESALGAKVEIAELETKLSEGRITLRGIAAVNPGKTFHNLAEAEEANFQIDMTALLHKRVVVTDGTISGLQFDTPRETDGALEIVEVEEEETGPSVLDPLKTAAGEYGAQWADNLSKKLETDLESSLESPRVAKELQERWPAEYETLQQRVKDLQVRGKEIEKSFREVKSNPLRNLDRLQKLEQELQSTEQELKSLTAKIQSLPKQVEDDRKLVDAARKNDEAFVRKMLHLEDLDGDQLSSYLLAEESSGYLSTAVGWVKRARGLMPEKPEVVRSRGVDVLFIDRQRPKWLVQKVNLTGNATLGGQELLMSGMLTNASSHPRLLEQPMQISLAGQGALECDLDVIVDRRGEQAVDTLTFNCPLLAMPSRTLGKPEKLAVSVAGGPAQLHGEVLLTGNNLSGEIWWNQTDVQLGASIGKLKDENLKLALQQSLSKLDTLEANMKLSGTLERPQLKLHSDLGPQLAGSMKAAMSEYLQGRTEEVMAGVREKVDQQLAALTQQREQAQQELLAKLGENQELLTQLASLTGSGTGQRLSIPQLGGLPFGKLKR</sequence>
<keyword evidence="2" id="KW-0812">Transmembrane</keyword>
<dbReference type="NCBIfam" id="TIGR03545">
    <property type="entry name" value="TIGR03545 family protein"/>
    <property type="match status" value="1"/>
</dbReference>
<protein>
    <recommendedName>
        <fullName evidence="5">TIGR03545 family protein</fullName>
    </recommendedName>
</protein>
<feature type="transmembrane region" description="Helical" evidence="2">
    <location>
        <begin position="20"/>
        <end position="36"/>
    </location>
</feature>
<evidence type="ECO:0008006" key="5">
    <source>
        <dbReference type="Google" id="ProtNLM"/>
    </source>
</evidence>
<proteinExistence type="predicted"/>
<dbReference type="RefSeq" id="WP_145058296.1">
    <property type="nucleotide sequence ID" value="NZ_CP036263.1"/>
</dbReference>
<dbReference type="AlphaFoldDB" id="A0A517MS50"/>
<dbReference type="Proteomes" id="UP000319852">
    <property type="component" value="Chromosome"/>
</dbReference>
<organism evidence="3 4">
    <name type="scientific">Adhaeretor mobilis</name>
    <dbReference type="NCBI Taxonomy" id="1930276"/>
    <lineage>
        <taxon>Bacteria</taxon>
        <taxon>Pseudomonadati</taxon>
        <taxon>Planctomycetota</taxon>
        <taxon>Planctomycetia</taxon>
        <taxon>Pirellulales</taxon>
        <taxon>Lacipirellulaceae</taxon>
        <taxon>Adhaeretor</taxon>
    </lineage>
</organism>
<accession>A0A517MS50</accession>
<evidence type="ECO:0000256" key="2">
    <source>
        <dbReference type="SAM" id="Phobius"/>
    </source>
</evidence>
<feature type="coiled-coil region" evidence="1">
    <location>
        <begin position="536"/>
        <end position="570"/>
    </location>
</feature>
<dbReference type="PANTHER" id="PTHR43941:SF1">
    <property type="entry name" value="STRUCTURAL MAINTENANCE OF CHROMOSOMES PROTEIN 2"/>
    <property type="match status" value="1"/>
</dbReference>
<gene>
    <name evidence="3" type="ORF">HG15A2_09740</name>
</gene>
<dbReference type="EMBL" id="CP036263">
    <property type="protein sequence ID" value="QDS97709.1"/>
    <property type="molecule type" value="Genomic_DNA"/>
</dbReference>
<keyword evidence="1" id="KW-0175">Coiled coil</keyword>
<dbReference type="KEGG" id="amob:HG15A2_09740"/>
<keyword evidence="4" id="KW-1185">Reference proteome</keyword>
<evidence type="ECO:0000313" key="4">
    <source>
        <dbReference type="Proteomes" id="UP000319852"/>
    </source>
</evidence>
<dbReference type="PANTHER" id="PTHR43941">
    <property type="entry name" value="STRUCTURAL MAINTENANCE OF CHROMOSOMES PROTEIN 2"/>
    <property type="match status" value="1"/>
</dbReference>
<keyword evidence="2" id="KW-0472">Membrane</keyword>
<evidence type="ECO:0000313" key="3">
    <source>
        <dbReference type="EMBL" id="QDS97709.1"/>
    </source>
</evidence>
<keyword evidence="2" id="KW-1133">Transmembrane helix</keyword>
<dbReference type="OrthoDB" id="229406at2"/>
<name>A0A517MS50_9BACT</name>